<keyword evidence="1" id="KW-1133">Transmembrane helix</keyword>
<evidence type="ECO:0000313" key="3">
    <source>
        <dbReference type="Proteomes" id="UP000027265"/>
    </source>
</evidence>
<keyword evidence="1" id="KW-0472">Membrane</keyword>
<protein>
    <submittedName>
        <fullName evidence="2">Uncharacterized protein</fullName>
    </submittedName>
</protein>
<gene>
    <name evidence="2" type="ORF">JAAARDRAFT_270508</name>
</gene>
<reference evidence="3" key="1">
    <citation type="journal article" date="2014" name="Proc. Natl. Acad. Sci. U.S.A.">
        <title>Extensive sampling of basidiomycete genomes demonstrates inadequacy of the white-rot/brown-rot paradigm for wood decay fungi.</title>
        <authorList>
            <person name="Riley R."/>
            <person name="Salamov A.A."/>
            <person name="Brown D.W."/>
            <person name="Nagy L.G."/>
            <person name="Floudas D."/>
            <person name="Held B.W."/>
            <person name="Levasseur A."/>
            <person name="Lombard V."/>
            <person name="Morin E."/>
            <person name="Otillar R."/>
            <person name="Lindquist E.A."/>
            <person name="Sun H."/>
            <person name="LaButti K.M."/>
            <person name="Schmutz J."/>
            <person name="Jabbour D."/>
            <person name="Luo H."/>
            <person name="Baker S.E."/>
            <person name="Pisabarro A.G."/>
            <person name="Walton J.D."/>
            <person name="Blanchette R.A."/>
            <person name="Henrissat B."/>
            <person name="Martin F."/>
            <person name="Cullen D."/>
            <person name="Hibbett D.S."/>
            <person name="Grigoriev I.V."/>
        </authorList>
    </citation>
    <scope>NUCLEOTIDE SEQUENCE [LARGE SCALE GENOMIC DNA]</scope>
    <source>
        <strain evidence="3">MUCL 33604</strain>
    </source>
</reference>
<dbReference type="AlphaFoldDB" id="A0A067PUT8"/>
<organism evidence="2 3">
    <name type="scientific">Jaapia argillacea MUCL 33604</name>
    <dbReference type="NCBI Taxonomy" id="933084"/>
    <lineage>
        <taxon>Eukaryota</taxon>
        <taxon>Fungi</taxon>
        <taxon>Dikarya</taxon>
        <taxon>Basidiomycota</taxon>
        <taxon>Agaricomycotina</taxon>
        <taxon>Agaricomycetes</taxon>
        <taxon>Agaricomycetidae</taxon>
        <taxon>Jaapiales</taxon>
        <taxon>Jaapiaceae</taxon>
        <taxon>Jaapia</taxon>
    </lineage>
</organism>
<keyword evidence="1" id="KW-0812">Transmembrane</keyword>
<dbReference type="HOGENOM" id="CLU_2049998_0_0_1"/>
<accession>A0A067PUT8</accession>
<sequence length="120" mass="13581">MNKELSFTLPHFLKSPTPMISFRPPCPFMLYETSILLFYFLSLAFVDCFILLLFSPFCLRLTSPLTPCSFQLSNCLPTYHAPTFGVSHEISLPPPFGCLCVEGFLSCTRVVSLDEAEWTL</sequence>
<feature type="transmembrane region" description="Helical" evidence="1">
    <location>
        <begin position="35"/>
        <end position="54"/>
    </location>
</feature>
<proteinExistence type="predicted"/>
<name>A0A067PUT8_9AGAM</name>
<dbReference type="InParanoid" id="A0A067PUT8"/>
<keyword evidence="3" id="KW-1185">Reference proteome</keyword>
<evidence type="ECO:0000256" key="1">
    <source>
        <dbReference type="SAM" id="Phobius"/>
    </source>
</evidence>
<dbReference type="Proteomes" id="UP000027265">
    <property type="component" value="Unassembled WGS sequence"/>
</dbReference>
<evidence type="ECO:0000313" key="2">
    <source>
        <dbReference type="EMBL" id="KDQ57635.1"/>
    </source>
</evidence>
<dbReference type="EMBL" id="KL197719">
    <property type="protein sequence ID" value="KDQ57635.1"/>
    <property type="molecule type" value="Genomic_DNA"/>
</dbReference>